<evidence type="ECO:0000256" key="12">
    <source>
        <dbReference type="HAMAP-Rule" id="MF_00204"/>
    </source>
</evidence>
<dbReference type="PROSITE" id="PS50151">
    <property type="entry name" value="UVR"/>
    <property type="match status" value="1"/>
</dbReference>
<evidence type="ECO:0000259" key="17">
    <source>
        <dbReference type="PROSITE" id="PS51192"/>
    </source>
</evidence>
<dbReference type="InterPro" id="IPR001650">
    <property type="entry name" value="Helicase_C-like"/>
</dbReference>
<feature type="domain" description="UVR" evidence="16">
    <location>
        <begin position="670"/>
        <end position="705"/>
    </location>
</feature>
<dbReference type="SUPFAM" id="SSF46600">
    <property type="entry name" value="C-terminal UvrC-binding domain of UvrB"/>
    <property type="match status" value="1"/>
</dbReference>
<comment type="subcellular location">
    <subcellularLocation>
        <location evidence="1 12 13">Cytoplasm</location>
    </subcellularLocation>
</comment>
<dbReference type="PROSITE" id="PS51194">
    <property type="entry name" value="HELICASE_CTER"/>
    <property type="match status" value="1"/>
</dbReference>
<keyword evidence="4 12" id="KW-0547">Nucleotide-binding</keyword>
<accession>A0ABQ3U0L8</accession>
<feature type="domain" description="Helicase C-terminal" evidence="18">
    <location>
        <begin position="438"/>
        <end position="604"/>
    </location>
</feature>
<evidence type="ECO:0000256" key="14">
    <source>
        <dbReference type="SAM" id="Coils"/>
    </source>
</evidence>
<dbReference type="InterPro" id="IPR036876">
    <property type="entry name" value="UVR_dom_sf"/>
</dbReference>
<dbReference type="NCBIfam" id="NF003673">
    <property type="entry name" value="PRK05298.1"/>
    <property type="match status" value="1"/>
</dbReference>
<evidence type="ECO:0000256" key="2">
    <source>
        <dbReference type="ARBA" id="ARBA00008533"/>
    </source>
</evidence>
<keyword evidence="5 12" id="KW-0227">DNA damage</keyword>
<dbReference type="RefSeq" id="WP_236257430.1">
    <property type="nucleotide sequence ID" value="NZ_BNEK01000003.1"/>
</dbReference>
<dbReference type="InterPro" id="IPR024759">
    <property type="entry name" value="UvrB_YAD/RRR_dom"/>
</dbReference>
<reference evidence="19" key="1">
    <citation type="submission" date="2024-05" db="EMBL/GenBank/DDBJ databases">
        <title>Whole genome shotgun sequence of Streptomyces hygroscopicus NBRC 113678.</title>
        <authorList>
            <person name="Komaki H."/>
            <person name="Tamura T."/>
        </authorList>
    </citation>
    <scope>NUCLEOTIDE SEQUENCE</scope>
    <source>
        <strain evidence="19">N11-34</strain>
    </source>
</reference>
<keyword evidence="7 12" id="KW-0067">ATP-binding</keyword>
<comment type="domain">
    <text evidence="12">The beta-hairpin motif is involved in DNA binding.</text>
</comment>
<comment type="function">
    <text evidence="12">The UvrABC repair system catalyzes the recognition and processing of DNA lesions. A damage recognition complex composed of 2 UvrA and 2 UvrB subunits scans DNA for abnormalities. Upon binding of the UvrA(2)B(2) complex to a putative damaged site, the DNA wraps around one UvrB monomer. DNA wrap is dependent on ATP binding by UvrB and probably causes local melting of the DNA helix, facilitating insertion of UvrB beta-hairpin between the DNA strands. Then UvrB probes one DNA strand for the presence of a lesion. If a lesion is found the UvrA subunits dissociate and the UvrB-DNA preincision complex is formed. This complex is subsequently bound by UvrC and the second UvrB is released. If no lesion is found, the DNA wraps around the other UvrB subunit that will check the other stand for damage.</text>
</comment>
<keyword evidence="14" id="KW-0175">Coiled coil</keyword>
<dbReference type="Gene3D" id="3.40.50.300">
    <property type="entry name" value="P-loop containing nucleotide triphosphate hydrolases"/>
    <property type="match status" value="3"/>
</dbReference>
<keyword evidence="3 12" id="KW-0963">Cytoplasm</keyword>
<dbReference type="Pfam" id="PF02151">
    <property type="entry name" value="UVR"/>
    <property type="match status" value="1"/>
</dbReference>
<dbReference type="Pfam" id="PF04851">
    <property type="entry name" value="ResIII"/>
    <property type="match status" value="1"/>
</dbReference>
<name>A0ABQ3U0L8_STRHY</name>
<proteinExistence type="inferred from homology"/>
<evidence type="ECO:0000256" key="15">
    <source>
        <dbReference type="SAM" id="MobiDB-lite"/>
    </source>
</evidence>
<feature type="short sequence motif" description="Beta-hairpin" evidence="12">
    <location>
        <begin position="101"/>
        <end position="124"/>
    </location>
</feature>
<dbReference type="SUPFAM" id="SSF52540">
    <property type="entry name" value="P-loop containing nucleoside triphosphate hydrolases"/>
    <property type="match status" value="2"/>
</dbReference>
<gene>
    <name evidence="12 19" type="primary">uvrB</name>
    <name evidence="19" type="ORF">TPA0910_35950</name>
</gene>
<dbReference type="InterPro" id="IPR001943">
    <property type="entry name" value="UVR_dom"/>
</dbReference>
<dbReference type="HAMAP" id="MF_00204">
    <property type="entry name" value="UvrB"/>
    <property type="match status" value="1"/>
</dbReference>
<dbReference type="CDD" id="cd18790">
    <property type="entry name" value="SF2_C_UvrB"/>
    <property type="match status" value="1"/>
</dbReference>
<dbReference type="InterPro" id="IPR041471">
    <property type="entry name" value="UvrB_inter"/>
</dbReference>
<evidence type="ECO:0000256" key="13">
    <source>
        <dbReference type="RuleBase" id="RU003587"/>
    </source>
</evidence>
<dbReference type="CDD" id="cd17916">
    <property type="entry name" value="DEXHc_UvrB"/>
    <property type="match status" value="1"/>
</dbReference>
<keyword evidence="20" id="KW-1185">Reference proteome</keyword>
<evidence type="ECO:0000256" key="9">
    <source>
        <dbReference type="ARBA" id="ARBA00023204"/>
    </source>
</evidence>
<evidence type="ECO:0000259" key="16">
    <source>
        <dbReference type="PROSITE" id="PS50151"/>
    </source>
</evidence>
<dbReference type="PANTHER" id="PTHR24029:SF0">
    <property type="entry name" value="UVRABC SYSTEM PROTEIN B"/>
    <property type="match status" value="1"/>
</dbReference>
<dbReference type="Pfam" id="PF12344">
    <property type="entry name" value="UvrB"/>
    <property type="match status" value="1"/>
</dbReference>
<dbReference type="PANTHER" id="PTHR24029">
    <property type="entry name" value="UVRABC SYSTEM PROTEIN B"/>
    <property type="match status" value="1"/>
</dbReference>
<evidence type="ECO:0000313" key="20">
    <source>
        <dbReference type="Proteomes" id="UP001054854"/>
    </source>
</evidence>
<protein>
    <recommendedName>
        <fullName evidence="11 12">UvrABC system protein B</fullName>
        <shortName evidence="12">Protein UvrB</shortName>
    </recommendedName>
    <alternativeName>
        <fullName evidence="12">Excinuclease ABC subunit B</fullName>
    </alternativeName>
</protein>
<keyword evidence="6 12" id="KW-0228">DNA excision</keyword>
<dbReference type="InterPro" id="IPR027417">
    <property type="entry name" value="P-loop_NTPase"/>
</dbReference>
<dbReference type="Gene3D" id="4.10.860.10">
    <property type="entry name" value="UVR domain"/>
    <property type="match status" value="1"/>
</dbReference>
<dbReference type="SMART" id="SM00490">
    <property type="entry name" value="HELICc"/>
    <property type="match status" value="1"/>
</dbReference>
<sequence length="715" mass="80206">MRPVTQLERKVAPFEVVSPYQPSGDQPTAIADLDRRIRAGERDVVLLGATGTGKSATTAWMIEKLQRPTLVMAPNKTLAAQLANEFRELLPNNAVEYFVSYYDYYQPEAYVPQSDTYIEKDSSINEEVERLRHSATNSLLTRRDVVVVASVSCIYGLGTPQEYVDRMVPLKVGEEIDRDELLRRFVDIQYARNDMAFTRGTFRVRGDTVEIFPVYEELAVRIEMFGDEIEALSTLHPLTGEVLSDDQELYVFPASHYVAGPERMEKAIAGIEAELAETLTRLEKQGKLLEAQRLRMRTTYDIEMMRQIGTCSGIENYSLHIDGRESGSPPHTLLDYFPDDFLLVIDESHVTVPQIGAMYEGDASRKRTLIEHGFRLPSALDNRPLKWEEFLERVGQTVYLSATPGPYELSRGDGFVEQIIRPTGLVDPEVVVKPTEGQIDDLIHEIRTRTEKDERVLVTTLTKKMAEDLTDYMLELGIQVRYLHSDVDTLRRVELLRELRAGEFDVLVGINLLREGLDLPEVSLVAILDADKEGFLRSGTSLIQTIGRAARNVSGQVHMYADKVTPAMAKAIEETNRRREKQIAFNKANKIDPQPLRKKINDIVAQIAREDVDTEQLLGTGYRKAKDGKGAKTPEPAAGGKAAKGGKGAKAAKGKAKEPVLTDRPAAELAEQIEEMTDRMRAAAAELQFEVAARLRDEVAELKKELRQMREAGVS</sequence>
<evidence type="ECO:0000259" key="18">
    <source>
        <dbReference type="PROSITE" id="PS51194"/>
    </source>
</evidence>
<dbReference type="NCBIfam" id="TIGR00631">
    <property type="entry name" value="uvrb"/>
    <property type="match status" value="1"/>
</dbReference>
<comment type="caution">
    <text evidence="19">The sequence shown here is derived from an EMBL/GenBank/DDBJ whole genome shotgun (WGS) entry which is preliminary data.</text>
</comment>
<feature type="coiled-coil region" evidence="14">
    <location>
        <begin position="666"/>
        <end position="712"/>
    </location>
</feature>
<comment type="subunit">
    <text evidence="10 12 13">Forms a heterotetramer with UvrA during the search for lesions. Interacts with UvrC in an incision complex.</text>
</comment>
<comment type="similarity">
    <text evidence="2 12 13">Belongs to the UvrB family.</text>
</comment>
<dbReference type="Proteomes" id="UP001054854">
    <property type="component" value="Unassembled WGS sequence"/>
</dbReference>
<dbReference type="EMBL" id="BNEK01000003">
    <property type="protein sequence ID" value="GHJ29162.1"/>
    <property type="molecule type" value="Genomic_DNA"/>
</dbReference>
<evidence type="ECO:0000256" key="1">
    <source>
        <dbReference type="ARBA" id="ARBA00004496"/>
    </source>
</evidence>
<keyword evidence="9 12" id="KW-0234">DNA repair</keyword>
<dbReference type="PROSITE" id="PS51192">
    <property type="entry name" value="HELICASE_ATP_BIND_1"/>
    <property type="match status" value="1"/>
</dbReference>
<keyword evidence="12 13" id="KW-0742">SOS response</keyword>
<evidence type="ECO:0000256" key="10">
    <source>
        <dbReference type="ARBA" id="ARBA00026033"/>
    </source>
</evidence>
<dbReference type="Pfam" id="PF17757">
    <property type="entry name" value="UvrB_inter"/>
    <property type="match status" value="1"/>
</dbReference>
<evidence type="ECO:0000256" key="4">
    <source>
        <dbReference type="ARBA" id="ARBA00022741"/>
    </source>
</evidence>
<dbReference type="InterPro" id="IPR006935">
    <property type="entry name" value="Helicase/UvrB_N"/>
</dbReference>
<evidence type="ECO:0000256" key="3">
    <source>
        <dbReference type="ARBA" id="ARBA00022490"/>
    </source>
</evidence>
<feature type="region of interest" description="Disordered" evidence="15">
    <location>
        <begin position="624"/>
        <end position="662"/>
    </location>
</feature>
<feature type="binding site" evidence="12">
    <location>
        <begin position="48"/>
        <end position="55"/>
    </location>
    <ligand>
        <name>ATP</name>
        <dbReference type="ChEBI" id="CHEBI:30616"/>
    </ligand>
</feature>
<feature type="domain" description="Helicase ATP-binding" evidence="17">
    <location>
        <begin position="35"/>
        <end position="158"/>
    </location>
</feature>
<evidence type="ECO:0000256" key="6">
    <source>
        <dbReference type="ARBA" id="ARBA00022769"/>
    </source>
</evidence>
<dbReference type="InterPro" id="IPR004807">
    <property type="entry name" value="UvrB"/>
</dbReference>
<evidence type="ECO:0000256" key="7">
    <source>
        <dbReference type="ARBA" id="ARBA00022840"/>
    </source>
</evidence>
<dbReference type="InterPro" id="IPR014001">
    <property type="entry name" value="Helicase_ATP-bd"/>
</dbReference>
<keyword evidence="8 12" id="KW-0267">Excision nuclease</keyword>
<evidence type="ECO:0000313" key="19">
    <source>
        <dbReference type="EMBL" id="GHJ29162.1"/>
    </source>
</evidence>
<evidence type="ECO:0000256" key="11">
    <source>
        <dbReference type="ARBA" id="ARBA00029504"/>
    </source>
</evidence>
<organism evidence="19 20">
    <name type="scientific">Streptomyces hygroscopicus</name>
    <dbReference type="NCBI Taxonomy" id="1912"/>
    <lineage>
        <taxon>Bacteria</taxon>
        <taxon>Bacillati</taxon>
        <taxon>Actinomycetota</taxon>
        <taxon>Actinomycetes</taxon>
        <taxon>Kitasatosporales</taxon>
        <taxon>Streptomycetaceae</taxon>
        <taxon>Streptomyces</taxon>
        <taxon>Streptomyces violaceusniger group</taxon>
    </lineage>
</organism>
<dbReference type="SMART" id="SM00487">
    <property type="entry name" value="DEXDc"/>
    <property type="match status" value="1"/>
</dbReference>
<evidence type="ECO:0000256" key="5">
    <source>
        <dbReference type="ARBA" id="ARBA00022763"/>
    </source>
</evidence>
<evidence type="ECO:0000256" key="8">
    <source>
        <dbReference type="ARBA" id="ARBA00022881"/>
    </source>
</evidence>
<dbReference type="Pfam" id="PF00271">
    <property type="entry name" value="Helicase_C"/>
    <property type="match status" value="1"/>
</dbReference>